<gene>
    <name evidence="2" type="ORF">ABWK59_25245</name>
</gene>
<dbReference type="EMBL" id="CP159872">
    <property type="protein sequence ID" value="XCM81968.1"/>
    <property type="molecule type" value="Genomic_DNA"/>
</dbReference>
<evidence type="ECO:0000313" key="2">
    <source>
        <dbReference type="EMBL" id="XCM81968.1"/>
    </source>
</evidence>
<dbReference type="CDD" id="cd04859">
    <property type="entry name" value="Prim_Pol"/>
    <property type="match status" value="1"/>
</dbReference>
<dbReference type="SUPFAM" id="SSF56747">
    <property type="entry name" value="Prim-pol domain"/>
    <property type="match status" value="1"/>
</dbReference>
<dbReference type="KEGG" id="kcm:ABWK59_25245"/>
<evidence type="ECO:0000259" key="1">
    <source>
        <dbReference type="SMART" id="SM00943"/>
    </source>
</evidence>
<dbReference type="InterPro" id="IPR015330">
    <property type="entry name" value="DNA_primase/pol_bifunc_N"/>
</dbReference>
<organism evidence="2">
    <name type="scientific">Kitasatospora camelliae</name>
    <dbReference type="NCBI Taxonomy" id="3156397"/>
    <lineage>
        <taxon>Bacteria</taxon>
        <taxon>Bacillati</taxon>
        <taxon>Actinomycetota</taxon>
        <taxon>Actinomycetes</taxon>
        <taxon>Kitasatosporales</taxon>
        <taxon>Streptomycetaceae</taxon>
        <taxon>Kitasatospora</taxon>
    </lineage>
</organism>
<protein>
    <submittedName>
        <fullName evidence="2">Bifunctional DNA primase/polymerase</fullName>
    </submittedName>
</protein>
<dbReference type="Gene3D" id="3.30.720.160">
    <property type="entry name" value="Bifunctional DNA primase/polymerase, N-terminal"/>
    <property type="match status" value="1"/>
</dbReference>
<accession>A0AAU8K1K5</accession>
<name>A0AAU8K1K5_9ACTN</name>
<feature type="domain" description="DNA primase/polymerase bifunctional N-terminal" evidence="1">
    <location>
        <begin position="13"/>
        <end position="181"/>
    </location>
</feature>
<dbReference type="Pfam" id="PF09250">
    <property type="entry name" value="Prim-Pol"/>
    <property type="match status" value="1"/>
</dbReference>
<dbReference type="SMART" id="SM00943">
    <property type="entry name" value="Prim-Pol"/>
    <property type="match status" value="1"/>
</dbReference>
<sequence length="295" mass="31416">MHHNVPRPLLQAAREAADRGWHVFPLIADTKRPAISSWGSFATTYGSRIDRWWAAGKGNIGVATGPSRLVVIDLDVPKHDQDRPPADSDLADGQDAFARLAEQHGQPYPGDTYTVRTRSGGRQLYFAAPLESKLRNTAGSLGWKIDTRAHGGYVVGAGSIVDGRLYTVAHDVPPAPLPEWIAELLAPAPLPPQALVSAKLAAFDLHSAYLRAAVDGELKRVTRAKPGARNNALYIAAVALGQLVAGHELNASDVTDWLTAVAVSGGQTRWEAEATIASGLRAGAKRPRTLGWGAA</sequence>
<reference evidence="2" key="1">
    <citation type="submission" date="2024-06" db="EMBL/GenBank/DDBJ databases">
        <title>The genome sequences of Kitasatospora sp. strain HUAS MG31.</title>
        <authorList>
            <person name="Mo P."/>
        </authorList>
    </citation>
    <scope>NUCLEOTIDE SEQUENCE</scope>
    <source>
        <strain evidence="2">HUAS MG31</strain>
    </source>
</reference>
<dbReference type="RefSeq" id="WP_354642898.1">
    <property type="nucleotide sequence ID" value="NZ_CP159872.1"/>
</dbReference>
<proteinExistence type="predicted"/>
<dbReference type="AlphaFoldDB" id="A0AAU8K1K5"/>